<dbReference type="EMBL" id="MU070008">
    <property type="protein sequence ID" value="KAF5830767.1"/>
    <property type="molecule type" value="Genomic_DNA"/>
</dbReference>
<protein>
    <submittedName>
        <fullName evidence="3">Uncharacterized protein</fullName>
    </submittedName>
</protein>
<keyword evidence="2" id="KW-0472">Membrane</keyword>
<name>A0ABQ7G859_DUNSA</name>
<dbReference type="PANTHER" id="PTHR13281">
    <property type="entry name" value="TRANSMEMBRANE PROTEIN 70, MITOCHONDRIAL"/>
    <property type="match status" value="1"/>
</dbReference>
<feature type="region of interest" description="Disordered" evidence="1">
    <location>
        <begin position="82"/>
        <end position="113"/>
    </location>
</feature>
<feature type="transmembrane region" description="Helical" evidence="2">
    <location>
        <begin position="126"/>
        <end position="147"/>
    </location>
</feature>
<keyword evidence="2" id="KW-1133">Transmembrane helix</keyword>
<sequence>MLPVVRRHIAASIPSWLSSFPAAGGSLTLSHVAEAFHSHESNAHRLHLDSTGKPVSSWRACHAEHSCNYRRQRPCFQSRMFASQPEQPQGPGSHHGAETSQEPPLPTQDVEYHGPLSKTHSLLKRISIANTSLALAAAPAIVLYADASLTTRIGLAISLAMFGVMTTGALHWITNPYVHELKFNARNQELDVKTTSLLGTPRWSHFSLSDVHPLPWNRPVATFVAKNKYYYIDVYSFPEENLLRRLTPQDVPEGYKEDKDDD</sequence>
<dbReference type="Proteomes" id="UP000815325">
    <property type="component" value="Unassembled WGS sequence"/>
</dbReference>
<gene>
    <name evidence="3" type="ORF">DUNSADRAFT_14070</name>
</gene>
<keyword evidence="4" id="KW-1185">Reference proteome</keyword>
<evidence type="ECO:0000256" key="2">
    <source>
        <dbReference type="SAM" id="Phobius"/>
    </source>
</evidence>
<keyword evidence="2" id="KW-0812">Transmembrane</keyword>
<evidence type="ECO:0000313" key="3">
    <source>
        <dbReference type="EMBL" id="KAF5830767.1"/>
    </source>
</evidence>
<accession>A0ABQ7G859</accession>
<organism evidence="3 4">
    <name type="scientific">Dunaliella salina</name>
    <name type="common">Green alga</name>
    <name type="synonym">Protococcus salinus</name>
    <dbReference type="NCBI Taxonomy" id="3046"/>
    <lineage>
        <taxon>Eukaryota</taxon>
        <taxon>Viridiplantae</taxon>
        <taxon>Chlorophyta</taxon>
        <taxon>core chlorophytes</taxon>
        <taxon>Chlorophyceae</taxon>
        <taxon>CS clade</taxon>
        <taxon>Chlamydomonadales</taxon>
        <taxon>Dunaliellaceae</taxon>
        <taxon>Dunaliella</taxon>
    </lineage>
</organism>
<feature type="transmembrane region" description="Helical" evidence="2">
    <location>
        <begin position="153"/>
        <end position="173"/>
    </location>
</feature>
<dbReference type="InterPro" id="IPR045325">
    <property type="entry name" value="TMEM70/TMEM186/TMEM223"/>
</dbReference>
<evidence type="ECO:0000313" key="4">
    <source>
        <dbReference type="Proteomes" id="UP000815325"/>
    </source>
</evidence>
<dbReference type="PANTHER" id="PTHR13281:SF0">
    <property type="entry name" value="TRANSMEMBRANE PROTEIN 70, MITOCHONDRIAL"/>
    <property type="match status" value="1"/>
</dbReference>
<evidence type="ECO:0000256" key="1">
    <source>
        <dbReference type="SAM" id="MobiDB-lite"/>
    </source>
</evidence>
<dbReference type="Pfam" id="PF06979">
    <property type="entry name" value="TMEM70"/>
    <property type="match status" value="1"/>
</dbReference>
<comment type="caution">
    <text evidence="3">The sequence shown here is derived from an EMBL/GenBank/DDBJ whole genome shotgun (WGS) entry which is preliminary data.</text>
</comment>
<proteinExistence type="predicted"/>
<reference evidence="3" key="1">
    <citation type="submission" date="2017-08" db="EMBL/GenBank/DDBJ databases">
        <authorList>
            <person name="Polle J.E."/>
            <person name="Barry K."/>
            <person name="Cushman J."/>
            <person name="Schmutz J."/>
            <person name="Tran D."/>
            <person name="Hathwaick L.T."/>
            <person name="Yim W.C."/>
            <person name="Jenkins J."/>
            <person name="Mckie-Krisberg Z.M."/>
            <person name="Prochnik S."/>
            <person name="Lindquist E."/>
            <person name="Dockter R.B."/>
            <person name="Adam C."/>
            <person name="Molina H."/>
            <person name="Bunkerborg J."/>
            <person name="Jin E."/>
            <person name="Buchheim M."/>
            <person name="Magnuson J."/>
        </authorList>
    </citation>
    <scope>NUCLEOTIDE SEQUENCE</scope>
    <source>
        <strain evidence="3">CCAP 19/18</strain>
    </source>
</reference>
<dbReference type="InterPro" id="IPR009724">
    <property type="entry name" value="TMEM70"/>
</dbReference>